<proteinExistence type="predicted"/>
<dbReference type="KEGG" id="tml:GSTUM_00012086001"/>
<keyword evidence="1" id="KW-0472">Membrane</keyword>
<dbReference type="Proteomes" id="UP000006911">
    <property type="component" value="Unassembled WGS sequence"/>
</dbReference>
<dbReference type="EMBL" id="FN430380">
    <property type="protein sequence ID" value="CAZ86573.1"/>
    <property type="molecule type" value="Genomic_DNA"/>
</dbReference>
<reference evidence="2 3" key="1">
    <citation type="journal article" date="2010" name="Nature">
        <title>Perigord black truffle genome uncovers evolutionary origins and mechanisms of symbiosis.</title>
        <authorList>
            <person name="Martin F."/>
            <person name="Kohler A."/>
            <person name="Murat C."/>
            <person name="Balestrini R."/>
            <person name="Coutinho P.M."/>
            <person name="Jaillon O."/>
            <person name="Montanini B."/>
            <person name="Morin E."/>
            <person name="Noel B."/>
            <person name="Percudani R."/>
            <person name="Porcel B."/>
            <person name="Rubini A."/>
            <person name="Amicucci A."/>
            <person name="Amselem J."/>
            <person name="Anthouard V."/>
            <person name="Arcioni S."/>
            <person name="Artiguenave F."/>
            <person name="Aury J.M."/>
            <person name="Ballario P."/>
            <person name="Bolchi A."/>
            <person name="Brenna A."/>
            <person name="Brun A."/>
            <person name="Buee M."/>
            <person name="Cantarel B."/>
            <person name="Chevalier G."/>
            <person name="Couloux A."/>
            <person name="Da Silva C."/>
            <person name="Denoeud F."/>
            <person name="Duplessis S."/>
            <person name="Ghignone S."/>
            <person name="Hilselberger B."/>
            <person name="Iotti M."/>
            <person name="Marcais B."/>
            <person name="Mello A."/>
            <person name="Miranda M."/>
            <person name="Pacioni G."/>
            <person name="Quesneville H."/>
            <person name="Riccioni C."/>
            <person name="Ruotolo R."/>
            <person name="Splivallo R."/>
            <person name="Stocchi V."/>
            <person name="Tisserant E."/>
            <person name="Viscomi A.R."/>
            <person name="Zambonelli A."/>
            <person name="Zampieri E."/>
            <person name="Henrissat B."/>
            <person name="Lebrun M.H."/>
            <person name="Paolocci F."/>
            <person name="Bonfante P."/>
            <person name="Ottonello S."/>
            <person name="Wincker P."/>
        </authorList>
    </citation>
    <scope>NUCLEOTIDE SEQUENCE [LARGE SCALE GENOMIC DNA]</scope>
    <source>
        <strain evidence="2 3">Mel28</strain>
    </source>
</reference>
<evidence type="ECO:0000256" key="1">
    <source>
        <dbReference type="SAM" id="Phobius"/>
    </source>
</evidence>
<dbReference type="RefSeq" id="XP_002842382.1">
    <property type="nucleotide sequence ID" value="XM_002842336.1"/>
</dbReference>
<evidence type="ECO:0000313" key="3">
    <source>
        <dbReference type="Proteomes" id="UP000006911"/>
    </source>
</evidence>
<protein>
    <submittedName>
        <fullName evidence="2">(Perigord truffle) hypothetical protein</fullName>
    </submittedName>
</protein>
<feature type="transmembrane region" description="Helical" evidence="1">
    <location>
        <begin position="56"/>
        <end position="76"/>
    </location>
</feature>
<dbReference type="InParanoid" id="D5GPY0"/>
<accession>D5GPY0</accession>
<keyword evidence="3" id="KW-1185">Reference proteome</keyword>
<organism evidence="2 3">
    <name type="scientific">Tuber melanosporum (strain Mel28)</name>
    <name type="common">Perigord black truffle</name>
    <dbReference type="NCBI Taxonomy" id="656061"/>
    <lineage>
        <taxon>Eukaryota</taxon>
        <taxon>Fungi</taxon>
        <taxon>Dikarya</taxon>
        <taxon>Ascomycota</taxon>
        <taxon>Pezizomycotina</taxon>
        <taxon>Pezizomycetes</taxon>
        <taxon>Pezizales</taxon>
        <taxon>Tuberaceae</taxon>
        <taxon>Tuber</taxon>
    </lineage>
</organism>
<dbReference type="AlphaFoldDB" id="D5GPY0"/>
<keyword evidence="1" id="KW-0812">Transmembrane</keyword>
<sequence length="79" mass="9093">MGTRSSAISYIQREASQHYTTGNEIICFFPPYGSGYIYVKGRPAGVMPLFYAFSPYSVFAFFLILLFFFNVLGFFLRFL</sequence>
<name>D5GPY0_TUBMM</name>
<keyword evidence="1" id="KW-1133">Transmembrane helix</keyword>
<evidence type="ECO:0000313" key="2">
    <source>
        <dbReference type="EMBL" id="CAZ86573.1"/>
    </source>
</evidence>
<gene>
    <name evidence="2" type="ORF">GSTUM_00012086001</name>
</gene>
<dbReference type="HOGENOM" id="CLU_2607762_0_0_1"/>
<dbReference type="GeneID" id="9182317"/>